<comment type="caution">
    <text evidence="2">The sequence shown here is derived from an EMBL/GenBank/DDBJ whole genome shotgun (WGS) entry which is preliminary data.</text>
</comment>
<keyword evidence="1" id="KW-1133">Transmembrane helix</keyword>
<feature type="transmembrane region" description="Helical" evidence="1">
    <location>
        <begin position="90"/>
        <end position="118"/>
    </location>
</feature>
<keyword evidence="3" id="KW-1185">Reference proteome</keyword>
<dbReference type="EMBL" id="JAYMYQ010000009">
    <property type="protein sequence ID" value="KAK7313246.1"/>
    <property type="molecule type" value="Genomic_DNA"/>
</dbReference>
<protein>
    <submittedName>
        <fullName evidence="2">Uncharacterized protein</fullName>
    </submittedName>
</protein>
<dbReference type="AlphaFoldDB" id="A0AAN9KAW1"/>
<accession>A0AAN9KAW1</accession>
<name>A0AAN9KAW1_CANGL</name>
<keyword evidence="1" id="KW-0472">Membrane</keyword>
<organism evidence="2 3">
    <name type="scientific">Canavalia gladiata</name>
    <name type="common">Sword bean</name>
    <name type="synonym">Dolichos gladiatus</name>
    <dbReference type="NCBI Taxonomy" id="3824"/>
    <lineage>
        <taxon>Eukaryota</taxon>
        <taxon>Viridiplantae</taxon>
        <taxon>Streptophyta</taxon>
        <taxon>Embryophyta</taxon>
        <taxon>Tracheophyta</taxon>
        <taxon>Spermatophyta</taxon>
        <taxon>Magnoliopsida</taxon>
        <taxon>eudicotyledons</taxon>
        <taxon>Gunneridae</taxon>
        <taxon>Pentapetalae</taxon>
        <taxon>rosids</taxon>
        <taxon>fabids</taxon>
        <taxon>Fabales</taxon>
        <taxon>Fabaceae</taxon>
        <taxon>Papilionoideae</taxon>
        <taxon>50 kb inversion clade</taxon>
        <taxon>NPAAA clade</taxon>
        <taxon>indigoferoid/millettioid clade</taxon>
        <taxon>Phaseoleae</taxon>
        <taxon>Canavalia</taxon>
    </lineage>
</organism>
<evidence type="ECO:0000256" key="1">
    <source>
        <dbReference type="SAM" id="Phobius"/>
    </source>
</evidence>
<dbReference type="Proteomes" id="UP001367508">
    <property type="component" value="Unassembled WGS sequence"/>
</dbReference>
<evidence type="ECO:0000313" key="3">
    <source>
        <dbReference type="Proteomes" id="UP001367508"/>
    </source>
</evidence>
<sequence>MAAPSSLLVRTLENCNVVSICNKSVSAIGSKNANLFTQLGANENQIDLCTVKNMKSLSNADRDGCFVAESLNREGDTACDASNCSIKKGVAFVAAVWALINLLNLSFLFEFLSVWGWFGGCSMTS</sequence>
<keyword evidence="1" id="KW-0812">Transmembrane</keyword>
<proteinExistence type="predicted"/>
<evidence type="ECO:0000313" key="2">
    <source>
        <dbReference type="EMBL" id="KAK7313246.1"/>
    </source>
</evidence>
<gene>
    <name evidence="2" type="ORF">VNO77_37842</name>
</gene>
<reference evidence="2 3" key="1">
    <citation type="submission" date="2024-01" db="EMBL/GenBank/DDBJ databases">
        <title>The genomes of 5 underutilized Papilionoideae crops provide insights into root nodulation and disease resistanc.</title>
        <authorList>
            <person name="Jiang F."/>
        </authorList>
    </citation>
    <scope>NUCLEOTIDE SEQUENCE [LARGE SCALE GENOMIC DNA]</scope>
    <source>
        <strain evidence="2">LVBAO_FW01</strain>
        <tissue evidence="2">Leaves</tissue>
    </source>
</reference>